<feature type="transmembrane region" description="Helical" evidence="2">
    <location>
        <begin position="105"/>
        <end position="124"/>
    </location>
</feature>
<evidence type="ECO:0000313" key="4">
    <source>
        <dbReference type="EMBL" id="SMH41750.1"/>
    </source>
</evidence>
<comment type="similarity">
    <text evidence="1">Belongs to the peptidase A24 family.</text>
</comment>
<accession>A0A1X7NVG0</accession>
<name>A0A1X7NVG0_9HYPH</name>
<dbReference type="GO" id="GO:0008168">
    <property type="term" value="F:methyltransferase activity"/>
    <property type="evidence" value="ECO:0007669"/>
    <property type="project" value="UniProtKB-KW"/>
</dbReference>
<dbReference type="RefSeq" id="WP_085464545.1">
    <property type="nucleotide sequence ID" value="NZ_FXBL01000004.1"/>
</dbReference>
<keyword evidence="4" id="KW-0808">Transferase</keyword>
<reference evidence="4 5" key="1">
    <citation type="submission" date="2017-04" db="EMBL/GenBank/DDBJ databases">
        <authorList>
            <person name="Afonso C.L."/>
            <person name="Miller P.J."/>
            <person name="Scott M.A."/>
            <person name="Spackman E."/>
            <person name="Goraichik I."/>
            <person name="Dimitrov K.M."/>
            <person name="Suarez D.L."/>
            <person name="Swayne D.E."/>
        </authorList>
    </citation>
    <scope>NUCLEOTIDE SEQUENCE [LARGE SCALE GENOMIC DNA]</scope>
    <source>
        <strain evidence="4 5">B5P</strain>
    </source>
</reference>
<dbReference type="OrthoDB" id="9789291at2"/>
<dbReference type="GO" id="GO:0004190">
    <property type="term" value="F:aspartic-type endopeptidase activity"/>
    <property type="evidence" value="ECO:0007669"/>
    <property type="project" value="InterPro"/>
</dbReference>
<evidence type="ECO:0000256" key="2">
    <source>
        <dbReference type="SAM" id="Phobius"/>
    </source>
</evidence>
<keyword evidence="2" id="KW-1133">Transmembrane helix</keyword>
<dbReference type="InterPro" id="IPR000045">
    <property type="entry name" value="Prepilin_IV_endopep_pep"/>
</dbReference>
<evidence type="ECO:0000313" key="5">
    <source>
        <dbReference type="Proteomes" id="UP000193083"/>
    </source>
</evidence>
<protein>
    <submittedName>
        <fullName evidence="4">Leader peptidase (Prepilin peptidase) / N-methyltransferase</fullName>
    </submittedName>
</protein>
<feature type="domain" description="Prepilin type IV endopeptidase peptidase" evidence="3">
    <location>
        <begin position="11"/>
        <end position="118"/>
    </location>
</feature>
<dbReference type="InterPro" id="IPR050882">
    <property type="entry name" value="Prepilin_peptidase/N-MTase"/>
</dbReference>
<dbReference type="Pfam" id="PF01478">
    <property type="entry name" value="Peptidase_A24"/>
    <property type="match status" value="1"/>
</dbReference>
<sequence length="164" mass="17506">MQGPDIAFGAALVLVLLAIAVVDFRSLMIPDALNGLLAVLGFGWAWRAAGAFPIWQIVFAAGLFALFWLMRAGFLSLRKVAGLGLGDVKMAGACALWFSPWNLPIFLFLTAISALLYVALTASVSGRLDRNARVPFGPFLGVGLFATWVAEQSGIATFIPDRGF</sequence>
<dbReference type="AlphaFoldDB" id="A0A1X7NVG0"/>
<evidence type="ECO:0000256" key="1">
    <source>
        <dbReference type="ARBA" id="ARBA00005801"/>
    </source>
</evidence>
<feature type="transmembrane region" description="Helical" evidence="2">
    <location>
        <begin position="80"/>
        <end position="99"/>
    </location>
</feature>
<dbReference type="PANTHER" id="PTHR30487:SF0">
    <property type="entry name" value="PREPILIN LEADER PEPTIDASE_N-METHYLTRANSFERASE-RELATED"/>
    <property type="match status" value="1"/>
</dbReference>
<keyword evidence="2" id="KW-0812">Transmembrane</keyword>
<gene>
    <name evidence="4" type="ORF">SAMN02982922_2619</name>
</gene>
<dbReference type="GO" id="GO:0005886">
    <property type="term" value="C:plasma membrane"/>
    <property type="evidence" value="ECO:0007669"/>
    <property type="project" value="TreeGrafter"/>
</dbReference>
<dbReference type="GO" id="GO:0006465">
    <property type="term" value="P:signal peptide processing"/>
    <property type="evidence" value="ECO:0007669"/>
    <property type="project" value="TreeGrafter"/>
</dbReference>
<feature type="transmembrane region" description="Helical" evidence="2">
    <location>
        <begin position="136"/>
        <end position="159"/>
    </location>
</feature>
<proteinExistence type="inferred from homology"/>
<evidence type="ECO:0000259" key="3">
    <source>
        <dbReference type="Pfam" id="PF01478"/>
    </source>
</evidence>
<keyword evidence="5" id="KW-1185">Reference proteome</keyword>
<keyword evidence="4" id="KW-0489">Methyltransferase</keyword>
<dbReference type="EMBL" id="FXBL01000004">
    <property type="protein sequence ID" value="SMH41750.1"/>
    <property type="molecule type" value="Genomic_DNA"/>
</dbReference>
<dbReference type="Gene3D" id="1.20.120.1220">
    <property type="match status" value="1"/>
</dbReference>
<feature type="transmembrane region" description="Helical" evidence="2">
    <location>
        <begin position="44"/>
        <end position="68"/>
    </location>
</feature>
<dbReference type="PANTHER" id="PTHR30487">
    <property type="entry name" value="TYPE 4 PREPILIN-LIKE PROTEINS LEADER PEPTIDE-PROCESSING ENZYME"/>
    <property type="match status" value="1"/>
</dbReference>
<organism evidence="4 5">
    <name type="scientific">Mesorhizobium australicum</name>
    <dbReference type="NCBI Taxonomy" id="536018"/>
    <lineage>
        <taxon>Bacteria</taxon>
        <taxon>Pseudomonadati</taxon>
        <taxon>Pseudomonadota</taxon>
        <taxon>Alphaproteobacteria</taxon>
        <taxon>Hyphomicrobiales</taxon>
        <taxon>Phyllobacteriaceae</taxon>
        <taxon>Mesorhizobium</taxon>
    </lineage>
</organism>
<dbReference type="GO" id="GO:0032259">
    <property type="term" value="P:methylation"/>
    <property type="evidence" value="ECO:0007669"/>
    <property type="project" value="UniProtKB-KW"/>
</dbReference>
<keyword evidence="2" id="KW-0472">Membrane</keyword>
<dbReference type="Proteomes" id="UP000193083">
    <property type="component" value="Unassembled WGS sequence"/>
</dbReference>